<dbReference type="PANTHER" id="PTHR43285:SF2">
    <property type="entry name" value="ANTHRANILATE PHOSPHORIBOSYLTRANSFERASE"/>
    <property type="match status" value="1"/>
</dbReference>
<evidence type="ECO:0000256" key="3">
    <source>
        <dbReference type="ARBA" id="ARBA00022822"/>
    </source>
</evidence>
<feature type="binding site" evidence="5">
    <location>
        <position position="236"/>
    </location>
    <ligand>
        <name>Mg(2+)</name>
        <dbReference type="ChEBI" id="CHEBI:18420"/>
        <label>1</label>
    </ligand>
</feature>
<dbReference type="InterPro" id="IPR017459">
    <property type="entry name" value="Glycosyl_Trfase_fam3_N_dom"/>
</dbReference>
<feature type="binding site" evidence="5">
    <location>
        <position position="236"/>
    </location>
    <ligand>
        <name>Mg(2+)</name>
        <dbReference type="ChEBI" id="CHEBI:18420"/>
        <label>2</label>
    </ligand>
</feature>
<evidence type="ECO:0000256" key="2">
    <source>
        <dbReference type="ARBA" id="ARBA00022679"/>
    </source>
</evidence>
<keyword evidence="5" id="KW-0479">Metal-binding</keyword>
<feature type="binding site" evidence="5">
    <location>
        <position position="86"/>
    </location>
    <ligand>
        <name>anthranilate</name>
        <dbReference type="ChEBI" id="CHEBI:16567"/>
        <label>1</label>
    </ligand>
</feature>
<dbReference type="Pfam" id="PF02885">
    <property type="entry name" value="Glycos_trans_3N"/>
    <property type="match status" value="1"/>
</dbReference>
<evidence type="ECO:0000259" key="6">
    <source>
        <dbReference type="Pfam" id="PF00591"/>
    </source>
</evidence>
<comment type="catalytic activity">
    <reaction evidence="5">
        <text>N-(5-phospho-beta-D-ribosyl)anthranilate + diphosphate = 5-phospho-alpha-D-ribose 1-diphosphate + anthranilate</text>
        <dbReference type="Rhea" id="RHEA:11768"/>
        <dbReference type="ChEBI" id="CHEBI:16567"/>
        <dbReference type="ChEBI" id="CHEBI:18277"/>
        <dbReference type="ChEBI" id="CHEBI:33019"/>
        <dbReference type="ChEBI" id="CHEBI:58017"/>
        <dbReference type="EC" id="2.4.2.18"/>
    </reaction>
</comment>
<keyword evidence="3 5" id="KW-0822">Tryptophan biosynthesis</keyword>
<sequence>MENKEFGARISRLIGKGNLTRRETREMFDELMTNSQPDLQQGAFLAALSAKGETSEEMAGAWEAIYEMDTVKASPVTPKPLLENSGTGMDTFKTFNVSTGAALVSAAAGNYMARHGARALSSRCGTIDLVEALGVDVECPALMVKTSVEQCGIGIFNGMSARIHPQALFRILSQIHFGSTLNISASLANPALPHYGARGVFAHGMVLPVAELMKVIGYTNALIFHGSNGKGLGLDEVSILGETIFAEIKDNRITTFTMTPSDFNIAEADDSELVPGDLETEAAMMVQLLAGKLGGAREDMVAVNAAPLLYLGGQTSTIVEGYKAAKEIIASGLALAKLRQWVSCQNQNPANGSATLNQIIERVEKALPVQ</sequence>
<name>A0ABZ2J743_9CHLR</name>
<keyword evidence="1 5" id="KW-0328">Glycosyltransferase</keyword>
<accession>A0ABZ2J743</accession>
<evidence type="ECO:0000259" key="7">
    <source>
        <dbReference type="Pfam" id="PF02885"/>
    </source>
</evidence>
<dbReference type="SUPFAM" id="SSF47648">
    <property type="entry name" value="Nucleoside phosphorylase/phosphoribosyltransferase N-terminal domain"/>
    <property type="match status" value="1"/>
</dbReference>
<feature type="binding site" evidence="5">
    <location>
        <position position="86"/>
    </location>
    <ligand>
        <name>5-phospho-alpha-D-ribose 1-diphosphate</name>
        <dbReference type="ChEBI" id="CHEBI:58017"/>
    </ligand>
</feature>
<feature type="binding site" evidence="5">
    <location>
        <position position="126"/>
    </location>
    <ligand>
        <name>5-phospho-alpha-D-ribose 1-diphosphate</name>
        <dbReference type="ChEBI" id="CHEBI:58017"/>
    </ligand>
</feature>
<dbReference type="EC" id="2.4.2.18" evidence="5"/>
<comment type="function">
    <text evidence="5">Catalyzes the transfer of the phosphoribosyl group of 5-phosphorylribose-1-pyrophosphate (PRPP) to anthranilate to yield N-(5'-phosphoribosyl)-anthranilate (PRA).</text>
</comment>
<dbReference type="Proteomes" id="UP001375370">
    <property type="component" value="Chromosome"/>
</dbReference>
<dbReference type="InterPro" id="IPR005940">
    <property type="entry name" value="Anthranilate_Pribosyl_Tfrase"/>
</dbReference>
<feature type="binding site" evidence="5">
    <location>
        <begin position="96"/>
        <end position="99"/>
    </location>
    <ligand>
        <name>5-phospho-alpha-D-ribose 1-diphosphate</name>
        <dbReference type="ChEBI" id="CHEBI:58017"/>
    </ligand>
</feature>
<feature type="binding site" evidence="5">
    <location>
        <position position="235"/>
    </location>
    <ligand>
        <name>Mg(2+)</name>
        <dbReference type="ChEBI" id="CHEBI:18420"/>
        <label>2</label>
    </ligand>
</feature>
<keyword evidence="9" id="KW-1185">Reference proteome</keyword>
<keyword evidence="4 5" id="KW-0057">Aromatic amino acid biosynthesis</keyword>
<dbReference type="HAMAP" id="MF_00211">
    <property type="entry name" value="TrpD"/>
    <property type="match status" value="1"/>
</dbReference>
<evidence type="ECO:0000256" key="4">
    <source>
        <dbReference type="ARBA" id="ARBA00023141"/>
    </source>
</evidence>
<comment type="pathway">
    <text evidence="5">Amino-acid biosynthesis; L-tryptophan biosynthesis; L-tryptophan from chorismate: step 2/5.</text>
</comment>
<dbReference type="Pfam" id="PF00591">
    <property type="entry name" value="Glycos_transf_3"/>
    <property type="match status" value="1"/>
</dbReference>
<dbReference type="InterPro" id="IPR000312">
    <property type="entry name" value="Glycosyl_Trfase_fam3"/>
</dbReference>
<comment type="caution">
    <text evidence="5">Lacks conserved residue(s) required for the propagation of feature annotation.</text>
</comment>
<comment type="similarity">
    <text evidence="5">Belongs to the anthranilate phosphoribosyltransferase family.</text>
</comment>
<dbReference type="SUPFAM" id="SSF52418">
    <property type="entry name" value="Nucleoside phosphorylase/phosphoribosyltransferase catalytic domain"/>
    <property type="match status" value="1"/>
</dbReference>
<organism evidence="8 9">
    <name type="scientific">Candidatus Dehalogenimonas loeffleri</name>
    <dbReference type="NCBI Taxonomy" id="3127115"/>
    <lineage>
        <taxon>Bacteria</taxon>
        <taxon>Bacillati</taxon>
        <taxon>Chloroflexota</taxon>
        <taxon>Dehalococcoidia</taxon>
        <taxon>Dehalococcoidales</taxon>
        <taxon>Dehalococcoidaceae</taxon>
        <taxon>Dehalogenimonas</taxon>
    </lineage>
</organism>
<feature type="binding site" evidence="5">
    <location>
        <position position="94"/>
    </location>
    <ligand>
        <name>5-phospho-alpha-D-ribose 1-diphosphate</name>
        <dbReference type="ChEBI" id="CHEBI:58017"/>
    </ligand>
</feature>
<dbReference type="EMBL" id="CP146612">
    <property type="protein sequence ID" value="WWX24603.1"/>
    <property type="molecule type" value="Genomic_DNA"/>
</dbReference>
<evidence type="ECO:0000313" key="9">
    <source>
        <dbReference type="Proteomes" id="UP001375370"/>
    </source>
</evidence>
<dbReference type="GO" id="GO:0004048">
    <property type="term" value="F:anthranilate phosphoribosyltransferase activity"/>
    <property type="evidence" value="ECO:0007669"/>
    <property type="project" value="UniProtKB-EC"/>
</dbReference>
<dbReference type="Gene3D" id="1.20.970.10">
    <property type="entry name" value="Transferase, Pyrimidine Nucleoside Phosphorylase, Chain C"/>
    <property type="match status" value="1"/>
</dbReference>
<dbReference type="InterPro" id="IPR035902">
    <property type="entry name" value="Nuc_phospho_transferase"/>
</dbReference>
<gene>
    <name evidence="5 8" type="primary">trpD</name>
    <name evidence="8" type="ORF">V8247_04865</name>
</gene>
<dbReference type="PANTHER" id="PTHR43285">
    <property type="entry name" value="ANTHRANILATE PHOSPHORIBOSYLTRANSFERASE"/>
    <property type="match status" value="1"/>
</dbReference>
<keyword evidence="2 5" id="KW-0808">Transferase</keyword>
<keyword evidence="5" id="KW-0028">Amino-acid biosynthesis</keyword>
<proteinExistence type="inferred from homology"/>
<reference evidence="8 9" key="1">
    <citation type="submission" date="2024-03" db="EMBL/GenBank/DDBJ databases">
        <title>A Dehalogenimonas Isolated from Estuarine Sediments Dihaloeliminates Chlorinated Alkanes.</title>
        <authorList>
            <person name="Yang Y."/>
            <person name="Wang H."/>
        </authorList>
    </citation>
    <scope>NUCLEOTIDE SEQUENCE [LARGE SCALE GENOMIC DNA]</scope>
    <source>
        <strain evidence="8 9">W</strain>
    </source>
</reference>
<dbReference type="Gene3D" id="3.40.1030.10">
    <property type="entry name" value="Nucleoside phosphorylase/phosphoribosyltransferase catalytic domain"/>
    <property type="match status" value="1"/>
</dbReference>
<feature type="binding site" evidence="5">
    <location>
        <position position="98"/>
    </location>
    <ligand>
        <name>Mg(2+)</name>
        <dbReference type="ChEBI" id="CHEBI:18420"/>
        <label>1</label>
    </ligand>
</feature>
<feature type="domain" description="Glycosyl transferase family 3 N-terminal" evidence="7">
    <location>
        <begin position="10"/>
        <end position="67"/>
    </location>
</feature>
<protein>
    <recommendedName>
        <fullName evidence="5">Anthranilate phosphoribosyltransferase</fullName>
        <ecNumber evidence="5">2.4.2.18</ecNumber>
    </recommendedName>
</protein>
<evidence type="ECO:0000256" key="5">
    <source>
        <dbReference type="HAMAP-Rule" id="MF_00211"/>
    </source>
</evidence>
<dbReference type="NCBIfam" id="TIGR01245">
    <property type="entry name" value="trpD"/>
    <property type="match status" value="1"/>
</dbReference>
<feature type="domain" description="Glycosyl transferase family 3" evidence="6">
    <location>
        <begin position="80"/>
        <end position="335"/>
    </location>
</feature>
<comment type="cofactor">
    <cofactor evidence="5">
        <name>Mg(2+)</name>
        <dbReference type="ChEBI" id="CHEBI:18420"/>
    </cofactor>
    <text evidence="5">Binds 2 magnesium ions per monomer.</text>
</comment>
<keyword evidence="5" id="KW-0460">Magnesium</keyword>
<evidence type="ECO:0000256" key="1">
    <source>
        <dbReference type="ARBA" id="ARBA00022676"/>
    </source>
</evidence>
<comment type="subunit">
    <text evidence="5">Homodimer.</text>
</comment>
<dbReference type="InterPro" id="IPR036320">
    <property type="entry name" value="Glycosyl_Trfase_fam3_N_dom_sf"/>
</dbReference>
<evidence type="ECO:0000313" key="8">
    <source>
        <dbReference type="EMBL" id="WWX24603.1"/>
    </source>
</evidence>